<feature type="region of interest" description="Disordered" evidence="1">
    <location>
        <begin position="135"/>
        <end position="183"/>
    </location>
</feature>
<protein>
    <submittedName>
        <fullName evidence="2">Uncharacterized protein</fullName>
    </submittedName>
</protein>
<name>A0A1A8PCK2_9TELE</name>
<feature type="non-terminal residue" evidence="2">
    <location>
        <position position="1"/>
    </location>
</feature>
<dbReference type="EMBL" id="HAEH01006259">
    <property type="protein sequence ID" value="SBR78747.1"/>
    <property type="molecule type" value="Transcribed_RNA"/>
</dbReference>
<proteinExistence type="predicted"/>
<gene>
    <name evidence="2" type="primary">Nfu_g_1_014307</name>
</gene>
<evidence type="ECO:0000256" key="1">
    <source>
        <dbReference type="SAM" id="MobiDB-lite"/>
    </source>
</evidence>
<accession>A0A1A8PCK2</accession>
<organism evidence="2">
    <name type="scientific">Nothobranchius rachovii</name>
    <name type="common">bluefin notho</name>
    <dbReference type="NCBI Taxonomy" id="451742"/>
    <lineage>
        <taxon>Eukaryota</taxon>
        <taxon>Metazoa</taxon>
        <taxon>Chordata</taxon>
        <taxon>Craniata</taxon>
        <taxon>Vertebrata</taxon>
        <taxon>Euteleostomi</taxon>
        <taxon>Actinopterygii</taxon>
        <taxon>Neopterygii</taxon>
        <taxon>Teleostei</taxon>
        <taxon>Neoteleostei</taxon>
        <taxon>Acanthomorphata</taxon>
        <taxon>Ovalentaria</taxon>
        <taxon>Atherinomorphae</taxon>
        <taxon>Cyprinodontiformes</taxon>
        <taxon>Nothobranchiidae</taxon>
        <taxon>Nothobranchius</taxon>
    </lineage>
</organism>
<reference evidence="2" key="1">
    <citation type="submission" date="2016-05" db="EMBL/GenBank/DDBJ databases">
        <authorList>
            <person name="Lavstsen T."/>
            <person name="Jespersen J.S."/>
        </authorList>
    </citation>
    <scope>NUCLEOTIDE SEQUENCE</scope>
    <source>
        <tissue evidence="2">Brain</tissue>
    </source>
</reference>
<dbReference type="AlphaFoldDB" id="A0A1A8PCK2"/>
<evidence type="ECO:0000313" key="2">
    <source>
        <dbReference type="EMBL" id="SBR78747.1"/>
    </source>
</evidence>
<sequence>CSLVPERVQEFLSQRETKNRVCVLLLDLLYSVFSVQVRPGLQLPGPLRVLHYASSSGLLLSLSAHSGVCDDRGVRVGVHHPYLVSRMLLPLPRMAGPTAVRQEALLCHRHHSSDCIRGGGFGRQPGEHLRHLCAAEPPLPADSPDGSDGPEGRDVEAAGLCGVRSQQGQQTEPHFISYESESY</sequence>
<reference evidence="2" key="2">
    <citation type="submission" date="2016-06" db="EMBL/GenBank/DDBJ databases">
        <title>The genome of a short-lived fish provides insights into sex chromosome evolution and the genetic control of aging.</title>
        <authorList>
            <person name="Reichwald K."/>
            <person name="Felder M."/>
            <person name="Petzold A."/>
            <person name="Koch P."/>
            <person name="Groth M."/>
            <person name="Platzer M."/>
        </authorList>
    </citation>
    <scope>NUCLEOTIDE SEQUENCE</scope>
    <source>
        <tissue evidence="2">Brain</tissue>
    </source>
</reference>